<evidence type="ECO:0000313" key="2">
    <source>
        <dbReference type="EMBL" id="RCJ34761.1"/>
    </source>
</evidence>
<dbReference type="Proteomes" id="UP000252107">
    <property type="component" value="Unassembled WGS sequence"/>
</dbReference>
<evidence type="ECO:0000313" key="3">
    <source>
        <dbReference type="Proteomes" id="UP000252107"/>
    </source>
</evidence>
<proteinExistence type="predicted"/>
<dbReference type="InterPro" id="IPR009288">
    <property type="entry name" value="AIG2-like_dom"/>
</dbReference>
<dbReference type="AlphaFoldDB" id="A0A367RFV0"/>
<dbReference type="InterPro" id="IPR013024">
    <property type="entry name" value="GGCT-like"/>
</dbReference>
<sequence>MTESKAKFPDLVRVFVYGTLKPGEANYDKYCASKAVNAQRSVAMGELFSLPMGFPAMTIGEYFVHGYLLVFADPRILDVLDELEDYQPTRQISENLYLRQDLEIYNLQSLSLGCAWVYLMTPERVSYLKGVPQPDGWWSGCGLTAKLRNVI</sequence>
<comment type="caution">
    <text evidence="2">The sequence shown here is derived from an EMBL/GenBank/DDBJ whole genome shotgun (WGS) entry which is preliminary data.</text>
</comment>
<keyword evidence="3" id="KW-1185">Reference proteome</keyword>
<dbReference type="InterPro" id="IPR036568">
    <property type="entry name" value="GGCT-like_sf"/>
</dbReference>
<evidence type="ECO:0000259" key="1">
    <source>
        <dbReference type="Pfam" id="PF06094"/>
    </source>
</evidence>
<gene>
    <name evidence="2" type="ORF">A6770_17015</name>
</gene>
<accession>A0A367RFV0</accession>
<name>A0A367RFV0_9NOSO</name>
<organism evidence="2 3">
    <name type="scientific">Nostoc minutum NIES-26</name>
    <dbReference type="NCBI Taxonomy" id="1844469"/>
    <lineage>
        <taxon>Bacteria</taxon>
        <taxon>Bacillati</taxon>
        <taxon>Cyanobacteriota</taxon>
        <taxon>Cyanophyceae</taxon>
        <taxon>Nostocales</taxon>
        <taxon>Nostocaceae</taxon>
        <taxon>Nostoc</taxon>
    </lineage>
</organism>
<dbReference type="EMBL" id="LXQD01000163">
    <property type="protein sequence ID" value="RCJ34761.1"/>
    <property type="molecule type" value="Genomic_DNA"/>
</dbReference>
<dbReference type="CDD" id="cd06661">
    <property type="entry name" value="GGCT_like"/>
    <property type="match status" value="1"/>
</dbReference>
<dbReference type="SUPFAM" id="SSF110857">
    <property type="entry name" value="Gamma-glutamyl cyclotransferase-like"/>
    <property type="match status" value="1"/>
</dbReference>
<feature type="domain" description="Gamma-glutamylcyclotransferase AIG2-like" evidence="1">
    <location>
        <begin position="14"/>
        <end position="139"/>
    </location>
</feature>
<dbReference type="Gene3D" id="3.10.490.10">
    <property type="entry name" value="Gamma-glutamyl cyclotransferase-like"/>
    <property type="match status" value="1"/>
</dbReference>
<protein>
    <recommendedName>
        <fullName evidence="1">Gamma-glutamylcyclotransferase AIG2-like domain-containing protein</fullName>
    </recommendedName>
</protein>
<dbReference type="Pfam" id="PF06094">
    <property type="entry name" value="GGACT"/>
    <property type="match status" value="1"/>
</dbReference>
<reference evidence="2" key="1">
    <citation type="submission" date="2016-04" db="EMBL/GenBank/DDBJ databases">
        <authorList>
            <person name="Tabuchi Yagui T.R."/>
        </authorList>
    </citation>
    <scope>NUCLEOTIDE SEQUENCE [LARGE SCALE GENOMIC DNA]</scope>
    <source>
        <strain evidence="2">NIES-26</strain>
    </source>
</reference>